<dbReference type="RefSeq" id="XP_015509792.2">
    <property type="nucleotide sequence ID" value="XM_015654306.2"/>
</dbReference>
<evidence type="ECO:0000313" key="7">
    <source>
        <dbReference type="RefSeq" id="XP_046586067.1"/>
    </source>
</evidence>
<keyword evidence="2" id="KW-0812">Transmembrane</keyword>
<feature type="transmembrane region" description="Helical" evidence="2">
    <location>
        <begin position="223"/>
        <end position="243"/>
    </location>
</feature>
<feature type="transmembrane region" description="Helical" evidence="2">
    <location>
        <begin position="264"/>
        <end position="286"/>
    </location>
</feature>
<dbReference type="PANTHER" id="PTHR15260">
    <property type="entry name" value="SARCOSPAN"/>
    <property type="match status" value="1"/>
</dbReference>
<dbReference type="Proteomes" id="UP000829291">
    <property type="component" value="Chromosome 2"/>
</dbReference>
<dbReference type="RefSeq" id="XP_046586067.1">
    <property type="nucleotide sequence ID" value="XM_046730111.1"/>
</dbReference>
<gene>
    <name evidence="4 5 6 7" type="primary">LOC107216966</name>
</gene>
<protein>
    <submittedName>
        <fullName evidence="4 5">Uncharacterized protein LOC107216966</fullName>
    </submittedName>
</protein>
<dbReference type="RefSeq" id="XP_046586065.1">
    <property type="nucleotide sequence ID" value="XM_046730109.1"/>
</dbReference>
<organism evidence="3 4">
    <name type="scientific">Neodiprion lecontei</name>
    <name type="common">Redheaded pine sawfly</name>
    <dbReference type="NCBI Taxonomy" id="441921"/>
    <lineage>
        <taxon>Eukaryota</taxon>
        <taxon>Metazoa</taxon>
        <taxon>Ecdysozoa</taxon>
        <taxon>Arthropoda</taxon>
        <taxon>Hexapoda</taxon>
        <taxon>Insecta</taxon>
        <taxon>Pterygota</taxon>
        <taxon>Neoptera</taxon>
        <taxon>Endopterygota</taxon>
        <taxon>Hymenoptera</taxon>
        <taxon>Tenthredinoidea</taxon>
        <taxon>Diprionidae</taxon>
        <taxon>Diprioninae</taxon>
        <taxon>Neodiprion</taxon>
    </lineage>
</organism>
<evidence type="ECO:0000256" key="2">
    <source>
        <dbReference type="SAM" id="Phobius"/>
    </source>
</evidence>
<dbReference type="GO" id="GO:0042383">
    <property type="term" value="C:sarcolemma"/>
    <property type="evidence" value="ECO:0007669"/>
    <property type="project" value="TreeGrafter"/>
</dbReference>
<dbReference type="InterPro" id="IPR030429">
    <property type="entry name" value="Sarcospan"/>
</dbReference>
<dbReference type="GeneID" id="107216966"/>
<feature type="transmembrane region" description="Helical" evidence="2">
    <location>
        <begin position="331"/>
        <end position="355"/>
    </location>
</feature>
<evidence type="ECO:0000313" key="6">
    <source>
        <dbReference type="RefSeq" id="XP_046586066.1"/>
    </source>
</evidence>
<keyword evidence="2" id="KW-1133">Transmembrane helix</keyword>
<feature type="region of interest" description="Disordered" evidence="1">
    <location>
        <begin position="1"/>
        <end position="29"/>
    </location>
</feature>
<dbReference type="GO" id="GO:0016010">
    <property type="term" value="C:dystrophin-associated glycoprotein complex"/>
    <property type="evidence" value="ECO:0007669"/>
    <property type="project" value="InterPro"/>
</dbReference>
<dbReference type="InParanoid" id="A0A6J0B6J1"/>
<accession>A0A6J0B6J1</accession>
<dbReference type="RefSeq" id="XP_046586066.1">
    <property type="nucleotide sequence ID" value="XM_046730110.1"/>
</dbReference>
<feature type="transmembrane region" description="Helical" evidence="2">
    <location>
        <begin position="186"/>
        <end position="211"/>
    </location>
</feature>
<dbReference type="AlphaFoldDB" id="A0A6J0B6J1"/>
<dbReference type="KEGG" id="nlo:107216966"/>
<dbReference type="PANTHER" id="PTHR15260:SF1">
    <property type="entry name" value="SARCOSPAN"/>
    <property type="match status" value="1"/>
</dbReference>
<keyword evidence="2" id="KW-0472">Membrane</keyword>
<name>A0A6J0B6J1_NEOLC</name>
<evidence type="ECO:0000313" key="3">
    <source>
        <dbReference type="Proteomes" id="UP000829291"/>
    </source>
</evidence>
<dbReference type="FunCoup" id="A0A6J0B6J1">
    <property type="interactions" value="5"/>
</dbReference>
<sequence>MTSDMRAQQPLRGASLPTGDVLDSVNGDGGQFVPRSRPVSFYDNFKGVPVMPPCVSSAVSAGNLNQVVRDDGSLLPMSRNSRVSSAVSAGNVTRIQSPKVIGAVSTGHIGKIFRLEKEKGDPQLGRAPSMATCLSTTVPVNLTTSQIAGRHTPTRNSLRHSRMIVMNRTGNAPRKSSQPTLLVHRVLARCLAAVQLILGMAVTSLALWFLVWAPNLPITDIPYWSGIPLLLSGCFGSLLLCCFRNEYTGSSHGFCISSAKVLSVFLSGLATLAGIVACVSSSMHLARLARTDCTPRDLNETCSCRPRGDFTVVPEPILRYVDLSCPEVESILAILLIFSATCNGLGAIIAGWYCYLHWSTTDSRDNRNKYTQVRTGPAPGRILNRPIYNPNLNGR</sequence>
<evidence type="ECO:0000313" key="5">
    <source>
        <dbReference type="RefSeq" id="XP_046586065.1"/>
    </source>
</evidence>
<keyword evidence="3" id="KW-1185">Reference proteome</keyword>
<proteinExistence type="predicted"/>
<dbReference type="OrthoDB" id="7685256at2759"/>
<reference evidence="4 5" key="1">
    <citation type="submission" date="2025-05" db="UniProtKB">
        <authorList>
            <consortium name="RefSeq"/>
        </authorList>
    </citation>
    <scope>IDENTIFICATION</scope>
    <source>
        <tissue evidence="4 5">Thorax and Abdomen</tissue>
    </source>
</reference>
<evidence type="ECO:0000313" key="4">
    <source>
        <dbReference type="RefSeq" id="XP_015509792.2"/>
    </source>
</evidence>
<evidence type="ECO:0000256" key="1">
    <source>
        <dbReference type="SAM" id="MobiDB-lite"/>
    </source>
</evidence>